<dbReference type="GO" id="GO:0140359">
    <property type="term" value="F:ABC-type transporter activity"/>
    <property type="evidence" value="ECO:0007669"/>
    <property type="project" value="InterPro"/>
</dbReference>
<keyword evidence="8" id="KW-0645">Protease</keyword>
<evidence type="ECO:0000256" key="2">
    <source>
        <dbReference type="ARBA" id="ARBA00022692"/>
    </source>
</evidence>
<dbReference type="Pfam" id="PF02517">
    <property type="entry name" value="Rce1-like"/>
    <property type="match status" value="1"/>
</dbReference>
<accession>A0AAU7CRF5</accession>
<dbReference type="RefSeq" id="WP_406700706.1">
    <property type="nucleotide sequence ID" value="NZ_CP155447.1"/>
</dbReference>
<sequence>MRWSNVFVIFRREVRDQVRDRRTLFMIFVLPILLYPILGIGVVQFSAAFEQKPRTALVIGSEFLPTVVPLLNAEKNGFDVSLFDSPDEATKLRVRVERAEPPWLDESVREQAIRDRVAEAVVVLPPDLIQRLEKAESLESVETPILYDSTDEPSQITNLRVKEVFSRWKKKIVSARLERDQKPPSYTEPIAIKSVDIATESEVGGSVWSRLFPFLLVMMSLTGAFYPAIDLCAGEKERGTMETLLISPASRAEIVMGKFLTVVLASMMTALLNLVSMGLTGIQLANQVSGIATGGGHRRLSSVIAPPTFTAAFWMLLLLIPLSVFFSAICLALAVLAKSMKEGQYYMTPLYLVCLPLIFLTLAPGIELNLFYSLVPVTGVSLLLRALILGDYANAWRYFLPVLVPTIVYGGIALRWAIDQFQREDVLFREAERFELKSWIRHLLRDKEPTPTGGEALLCFVLMLTSAWFLIQYLTARGLGSSTTIMAAGQVAFILTPPLAMAFVLTSSPRRTLRLYWPKTCYLLLAIGLAFALNPLVNELRPIVEQLFPVSPLIKAALDQMMTKLPNLQVALLLFAVIPAICEEFAFRGYILAGLESGHSTRSAILLQALLFGFLHVLLSLFQQLFNATLLGVVLGLLAVRSGSIVPGIVFHVLNNGMAILLSSWVSDPSTHEVATWIYRDPKQGLYHWWIVVVGGIASAYLIALLNRGPGKRKLKPDSSKADSLEAFHSLN</sequence>
<gene>
    <name evidence="8" type="ORF">V5E97_18110</name>
</gene>
<keyword evidence="4 5" id="KW-0472">Membrane</keyword>
<feature type="transmembrane region" description="Helical" evidence="5">
    <location>
        <begin position="24"/>
        <end position="47"/>
    </location>
</feature>
<evidence type="ECO:0000259" key="6">
    <source>
        <dbReference type="Pfam" id="PF02517"/>
    </source>
</evidence>
<dbReference type="PANTHER" id="PTHR43471">
    <property type="entry name" value="ABC TRANSPORTER PERMEASE"/>
    <property type="match status" value="1"/>
</dbReference>
<feature type="transmembrane region" description="Helical" evidence="5">
    <location>
        <begin position="254"/>
        <end position="275"/>
    </location>
</feature>
<protein>
    <submittedName>
        <fullName evidence="8">ABC transporter permease subunit/CPBP intramembrane protease</fullName>
    </submittedName>
</protein>
<comment type="subcellular location">
    <subcellularLocation>
        <location evidence="1">Membrane</location>
        <topology evidence="1">Multi-pass membrane protein</topology>
    </subcellularLocation>
</comment>
<evidence type="ECO:0000256" key="3">
    <source>
        <dbReference type="ARBA" id="ARBA00022989"/>
    </source>
</evidence>
<evidence type="ECO:0000256" key="4">
    <source>
        <dbReference type="ARBA" id="ARBA00023136"/>
    </source>
</evidence>
<evidence type="ECO:0000256" key="5">
    <source>
        <dbReference type="SAM" id="Phobius"/>
    </source>
</evidence>
<feature type="transmembrane region" description="Helical" evidence="5">
    <location>
        <begin position="211"/>
        <end position="233"/>
    </location>
</feature>
<organism evidence="8">
    <name type="scientific">Singulisphaera sp. Ch08</name>
    <dbReference type="NCBI Taxonomy" id="3120278"/>
    <lineage>
        <taxon>Bacteria</taxon>
        <taxon>Pseudomonadati</taxon>
        <taxon>Planctomycetota</taxon>
        <taxon>Planctomycetia</taxon>
        <taxon>Isosphaerales</taxon>
        <taxon>Isosphaeraceae</taxon>
        <taxon>Singulisphaera</taxon>
    </lineage>
</organism>
<feature type="transmembrane region" description="Helical" evidence="5">
    <location>
        <begin position="311"/>
        <end position="336"/>
    </location>
</feature>
<feature type="transmembrane region" description="Helical" evidence="5">
    <location>
        <begin position="395"/>
        <end position="418"/>
    </location>
</feature>
<dbReference type="GO" id="GO:0080120">
    <property type="term" value="P:CAAX-box protein maturation"/>
    <property type="evidence" value="ECO:0007669"/>
    <property type="project" value="UniProtKB-ARBA"/>
</dbReference>
<feature type="transmembrane region" description="Helical" evidence="5">
    <location>
        <begin position="686"/>
        <end position="706"/>
    </location>
</feature>
<dbReference type="GO" id="GO:0016020">
    <property type="term" value="C:membrane"/>
    <property type="evidence" value="ECO:0007669"/>
    <property type="project" value="UniProtKB-SubCell"/>
</dbReference>
<dbReference type="AlphaFoldDB" id="A0AAU7CRF5"/>
<dbReference type="Pfam" id="PF12698">
    <property type="entry name" value="ABC2_membrane_3"/>
    <property type="match status" value="1"/>
</dbReference>
<feature type="transmembrane region" description="Helical" evidence="5">
    <location>
        <begin position="605"/>
        <end position="638"/>
    </location>
</feature>
<feature type="domain" description="ABC-2 type transporter transmembrane" evidence="7">
    <location>
        <begin position="21"/>
        <end position="414"/>
    </location>
</feature>
<evidence type="ECO:0000313" key="8">
    <source>
        <dbReference type="EMBL" id="XBH07870.1"/>
    </source>
</evidence>
<proteinExistence type="predicted"/>
<name>A0AAU7CRF5_9BACT</name>
<dbReference type="InterPro" id="IPR013525">
    <property type="entry name" value="ABC2_TM"/>
</dbReference>
<dbReference type="PANTHER" id="PTHR43471:SF3">
    <property type="entry name" value="ABC TRANSPORTER PERMEASE PROTEIN NATB"/>
    <property type="match status" value="1"/>
</dbReference>
<feature type="transmembrane region" description="Helical" evidence="5">
    <location>
        <begin position="516"/>
        <end position="537"/>
    </location>
</feature>
<feature type="domain" description="CAAX prenyl protease 2/Lysostaphin resistance protein A-like" evidence="6">
    <location>
        <begin position="570"/>
        <end position="658"/>
    </location>
</feature>
<reference evidence="8" key="1">
    <citation type="submission" date="2024-05" db="EMBL/GenBank/DDBJ databases">
        <title>Planctomycetes of the genus Singulisphaera possess chitinolytic capabilities.</title>
        <authorList>
            <person name="Ivanova A."/>
        </authorList>
    </citation>
    <scope>NUCLEOTIDE SEQUENCE</scope>
    <source>
        <strain evidence="8">Ch08T</strain>
    </source>
</reference>
<feature type="transmembrane region" description="Helical" evidence="5">
    <location>
        <begin position="570"/>
        <end position="593"/>
    </location>
</feature>
<feature type="transmembrane region" description="Helical" evidence="5">
    <location>
        <begin position="453"/>
        <end position="471"/>
    </location>
</feature>
<feature type="transmembrane region" description="Helical" evidence="5">
    <location>
        <begin position="345"/>
        <end position="364"/>
    </location>
</feature>
<dbReference type="NCBIfam" id="NF041647">
    <property type="entry name" value="ABC_perm_CPBP"/>
    <property type="match status" value="1"/>
</dbReference>
<feature type="transmembrane region" description="Helical" evidence="5">
    <location>
        <begin position="483"/>
        <end position="504"/>
    </location>
</feature>
<dbReference type="InterPro" id="IPR003675">
    <property type="entry name" value="Rce1/LyrA-like_dom"/>
</dbReference>
<dbReference type="GO" id="GO:0004175">
    <property type="term" value="F:endopeptidase activity"/>
    <property type="evidence" value="ECO:0007669"/>
    <property type="project" value="UniProtKB-ARBA"/>
</dbReference>
<feature type="transmembrane region" description="Helical" evidence="5">
    <location>
        <begin position="370"/>
        <end position="388"/>
    </location>
</feature>
<dbReference type="EMBL" id="CP155447">
    <property type="protein sequence ID" value="XBH07870.1"/>
    <property type="molecule type" value="Genomic_DNA"/>
</dbReference>
<keyword evidence="3 5" id="KW-1133">Transmembrane helix</keyword>
<dbReference type="GO" id="GO:0006508">
    <property type="term" value="P:proteolysis"/>
    <property type="evidence" value="ECO:0007669"/>
    <property type="project" value="UniProtKB-KW"/>
</dbReference>
<keyword evidence="2 5" id="KW-0812">Transmembrane</keyword>
<evidence type="ECO:0000256" key="1">
    <source>
        <dbReference type="ARBA" id="ARBA00004141"/>
    </source>
</evidence>
<keyword evidence="8" id="KW-0378">Hydrolase</keyword>
<evidence type="ECO:0000259" key="7">
    <source>
        <dbReference type="Pfam" id="PF12698"/>
    </source>
</evidence>